<dbReference type="EMBL" id="JADEWU010000047">
    <property type="protein sequence ID" value="MBE9145087.1"/>
    <property type="molecule type" value="Genomic_DNA"/>
</dbReference>
<feature type="compositionally biased region" description="Basic and acidic residues" evidence="1">
    <location>
        <begin position="604"/>
        <end position="614"/>
    </location>
</feature>
<dbReference type="InterPro" id="IPR052948">
    <property type="entry name" value="Low_temp-induced_all0457"/>
</dbReference>
<evidence type="ECO:0000313" key="3">
    <source>
        <dbReference type="Proteomes" id="UP000640725"/>
    </source>
</evidence>
<accession>A0ABR9UF37</accession>
<dbReference type="Pfam" id="PF06131">
    <property type="entry name" value="DUF963"/>
    <property type="match status" value="1"/>
</dbReference>
<comment type="caution">
    <text evidence="2">The sequence shown here is derived from an EMBL/GenBank/DDBJ whole genome shotgun (WGS) entry which is preliminary data.</text>
</comment>
<name>A0ABR9UF37_9CYAN</name>
<gene>
    <name evidence="2" type="ORF">IQ236_17965</name>
</gene>
<evidence type="ECO:0000313" key="2">
    <source>
        <dbReference type="EMBL" id="MBE9145087.1"/>
    </source>
</evidence>
<evidence type="ECO:0000256" key="1">
    <source>
        <dbReference type="SAM" id="MobiDB-lite"/>
    </source>
</evidence>
<dbReference type="PANTHER" id="PTHR36109">
    <property type="entry name" value="MEMBRANE PROTEIN-RELATED"/>
    <property type="match status" value="1"/>
</dbReference>
<dbReference type="RefSeq" id="WP_193870567.1">
    <property type="nucleotide sequence ID" value="NZ_JADEWU010000047.1"/>
</dbReference>
<organism evidence="2 3">
    <name type="scientific">Planktothrix mougeotii LEGE 06226</name>
    <dbReference type="NCBI Taxonomy" id="1828728"/>
    <lineage>
        <taxon>Bacteria</taxon>
        <taxon>Bacillati</taxon>
        <taxon>Cyanobacteriota</taxon>
        <taxon>Cyanophyceae</taxon>
        <taxon>Oscillatoriophycideae</taxon>
        <taxon>Oscillatoriales</taxon>
        <taxon>Microcoleaceae</taxon>
        <taxon>Planktothrix</taxon>
    </lineage>
</organism>
<sequence>MAISHSNPVTTHNRRAVGVFPNRRAAEQALYALRDSGFPMDRVSVITRDNIRESEIAGADVQDSVSESRAAQHVDNKAEEGAAVGITTGGVLGGLTGLLVGLGTLAIPGIGPVMLAGATATAIATTLAGTAIGVATGGLLGALIGLGIPEEDAKIYNERIGRGEYLVIIDGNEADIAHAHQILNRHHIEEYKVYDAPGVASATPAHLNPDITPHHHHHEHSVAVSRNKHAIGVFSNPRDTEHAITDLRNGGFPLSHITLVLNHPRRNTFTDVDIRDRFDAVRYGIPVERARVYNDRLDRGDYIVIVSGTEEEVHQAEPILRRHKIEQWQIYDPTVISSTTPVEHSRPVEMSAPLESSKPLEHSGHDIANVAPVSGPSAYPATPVTTSTTTPSTKKSHHPYKRAIGVFHHRHDAEMALTDLRDSGFPMGRVSLIVKDIDGHHPLTSAGQQNLGVDLDPRTHGNKADEGAKAGAATGAALGGLGGLLVGLGTLAIPGVGPVIAGGAAATALATALSGGAIGAVAGGATGGLVGLGVPENRAHVYNDRLNRGDYVIMVDGFEEEVRRAEPIFKRHGIHEWEIYNAADVDVSAYTNPNPYTPRPTSKSVERDRTNSTW</sequence>
<keyword evidence="3" id="KW-1185">Reference proteome</keyword>
<dbReference type="PANTHER" id="PTHR36109:SF2">
    <property type="entry name" value="MEMBRANE PROTEIN"/>
    <property type="match status" value="1"/>
</dbReference>
<protein>
    <submittedName>
        <fullName evidence="2">DUF963 domain-containing protein</fullName>
    </submittedName>
</protein>
<proteinExistence type="predicted"/>
<dbReference type="Proteomes" id="UP000640725">
    <property type="component" value="Unassembled WGS sequence"/>
</dbReference>
<feature type="region of interest" description="Disordered" evidence="1">
    <location>
        <begin position="355"/>
        <end position="397"/>
    </location>
</feature>
<reference evidence="2 3" key="1">
    <citation type="submission" date="2020-10" db="EMBL/GenBank/DDBJ databases">
        <authorList>
            <person name="Castelo-Branco R."/>
            <person name="Eusebio N."/>
            <person name="Adriana R."/>
            <person name="Vieira A."/>
            <person name="Brugerolle De Fraissinette N."/>
            <person name="Rezende De Castro R."/>
            <person name="Schneider M.P."/>
            <person name="Vasconcelos V."/>
            <person name="Leao P.N."/>
        </authorList>
    </citation>
    <scope>NUCLEOTIDE SEQUENCE [LARGE SCALE GENOMIC DNA]</scope>
    <source>
        <strain evidence="2 3">LEGE 06226</strain>
    </source>
</reference>
<feature type="region of interest" description="Disordered" evidence="1">
    <location>
        <begin position="590"/>
        <end position="614"/>
    </location>
</feature>
<feature type="compositionally biased region" description="Low complexity" evidence="1">
    <location>
        <begin position="376"/>
        <end position="393"/>
    </location>
</feature>
<dbReference type="InterPro" id="IPR009306">
    <property type="entry name" value="DUF963"/>
</dbReference>